<feature type="domain" description="ANTAR" evidence="3">
    <location>
        <begin position="140"/>
        <end position="201"/>
    </location>
</feature>
<sequence length="213" mass="21779">MEALSSDGAAITLVPARGLDHDAAQAQVVAGSSDVLFRRAAEVELDLGEGPVTQAHHDGHPVLVPEVGASGGWRWPAWDSRARDLGIGAVHAFPLQLGAARFGALAAFHGRPFALVPTVAALGVALAALTTELLLDRAAETEGGAGGAALGDELDLRIEVYQAQGMVMAALGVTMAEALARMRAHAFAAGRDLPSVAADIVAGRVALSRDGTR</sequence>
<keyword evidence="1" id="KW-0805">Transcription regulation</keyword>
<keyword evidence="2" id="KW-0804">Transcription</keyword>
<proteinExistence type="predicted"/>
<dbReference type="SUPFAM" id="SSF55781">
    <property type="entry name" value="GAF domain-like"/>
    <property type="match status" value="1"/>
</dbReference>
<dbReference type="Gene3D" id="3.30.450.40">
    <property type="match status" value="1"/>
</dbReference>
<evidence type="ECO:0000259" key="3">
    <source>
        <dbReference type="PROSITE" id="PS50921"/>
    </source>
</evidence>
<dbReference type="Proteomes" id="UP000679307">
    <property type="component" value="Chromosome"/>
</dbReference>
<evidence type="ECO:0000256" key="1">
    <source>
        <dbReference type="ARBA" id="ARBA00023015"/>
    </source>
</evidence>
<reference evidence="4 5" key="1">
    <citation type="submission" date="2021-05" db="EMBL/GenBank/DDBJ databases">
        <title>Complete genome of Nocardioides aquaticus KCTC 9944T isolated from meromictic and hypersaline Ekho Lake, Antarctica.</title>
        <authorList>
            <person name="Hwang K."/>
            <person name="Kim K.M."/>
            <person name="Choe H."/>
        </authorList>
    </citation>
    <scope>NUCLEOTIDE SEQUENCE [LARGE SCALE GENOMIC DNA]</scope>
    <source>
        <strain evidence="4 5">KCTC 9944</strain>
    </source>
</reference>
<organism evidence="4 5">
    <name type="scientific">Nocardioides aquaticus</name>
    <dbReference type="NCBI Taxonomy" id="160826"/>
    <lineage>
        <taxon>Bacteria</taxon>
        <taxon>Bacillati</taxon>
        <taxon>Actinomycetota</taxon>
        <taxon>Actinomycetes</taxon>
        <taxon>Propionibacteriales</taxon>
        <taxon>Nocardioidaceae</taxon>
        <taxon>Nocardioides</taxon>
    </lineage>
</organism>
<gene>
    <name evidence="4" type="ORF">ENKNEFLB_03099</name>
</gene>
<evidence type="ECO:0000256" key="2">
    <source>
        <dbReference type="ARBA" id="ARBA00023163"/>
    </source>
</evidence>
<dbReference type="InterPro" id="IPR036388">
    <property type="entry name" value="WH-like_DNA-bd_sf"/>
</dbReference>
<dbReference type="SMART" id="SM01012">
    <property type="entry name" value="ANTAR"/>
    <property type="match status" value="1"/>
</dbReference>
<accession>A0ABX8EJK5</accession>
<dbReference type="PROSITE" id="PS50921">
    <property type="entry name" value="ANTAR"/>
    <property type="match status" value="1"/>
</dbReference>
<dbReference type="Gene3D" id="1.10.10.10">
    <property type="entry name" value="Winged helix-like DNA-binding domain superfamily/Winged helix DNA-binding domain"/>
    <property type="match status" value="1"/>
</dbReference>
<keyword evidence="5" id="KW-1185">Reference proteome</keyword>
<dbReference type="InterPro" id="IPR005561">
    <property type="entry name" value="ANTAR"/>
</dbReference>
<evidence type="ECO:0000313" key="4">
    <source>
        <dbReference type="EMBL" id="QVT80699.1"/>
    </source>
</evidence>
<name>A0ABX8EJK5_9ACTN</name>
<dbReference type="Pfam" id="PF03861">
    <property type="entry name" value="ANTAR"/>
    <property type="match status" value="1"/>
</dbReference>
<evidence type="ECO:0000313" key="5">
    <source>
        <dbReference type="Proteomes" id="UP000679307"/>
    </source>
</evidence>
<dbReference type="InterPro" id="IPR029016">
    <property type="entry name" value="GAF-like_dom_sf"/>
</dbReference>
<protein>
    <recommendedName>
        <fullName evidence="3">ANTAR domain-containing protein</fullName>
    </recommendedName>
</protein>
<dbReference type="EMBL" id="CP075371">
    <property type="protein sequence ID" value="QVT80699.1"/>
    <property type="molecule type" value="Genomic_DNA"/>
</dbReference>
<dbReference type="RefSeq" id="WP_214056204.1">
    <property type="nucleotide sequence ID" value="NZ_BAAAHS010000007.1"/>
</dbReference>